<feature type="compositionally biased region" description="Polar residues" evidence="1">
    <location>
        <begin position="386"/>
        <end position="397"/>
    </location>
</feature>
<feature type="region of interest" description="Disordered" evidence="1">
    <location>
        <begin position="1"/>
        <end position="24"/>
    </location>
</feature>
<sequence length="599" mass="66360">MAHTSRENVEILVHTSAPSRGQDDSKYRAFARAYLNFESAASLQLQDAPQDDTRDEEELEGLVEGSQCWTQRYDENASYCPPTQEPETNSGAYHEIPQVELADLLYSPQLSFRSVFDNRNSPMFRTRSRTLMSLQAQSGGETPEQSRLNLGTGSRDRTPWRGQFTDSLPAPKRTSSVIDDSVLENDRILAQFSSPRRISELHQQQEESTQDSPDANGISQFTDESSLNLEVPLAIPITSSQNGNAHANFDADISLPPRRSQSISPPCRRHKAGYRHVNALPIVTSDAGDLNTINSDNINNMQASGQAANTSSRRASQTTEMGEEAEFMNEDMNLVEVSKKGSITNTPEIPESSSSLPQHVHSKRQRLDFPSSLDKSPKRVKLLISNTTADTSSTSFPAPQRPPASTAPGVPKTSGVPSSVPSSSVPPMSSLPSTASLAAYTIPSFPPPTSAGDFKETDIFTPSLRKIKANRGNFNGLQKKHFNPTFQTRPCRPLERGYWLIHAEDLGDHLKKRLWSYLFRVIPKGDLGWGISAERTNDWNTVRVYCWGGVVKEIYLMLFCASENKLKYGDACWKDADGEIVILMPKEIKISSFSSENQV</sequence>
<comment type="caution">
    <text evidence="2">The sequence shown here is derived from an EMBL/GenBank/DDBJ whole genome shotgun (WGS) entry which is preliminary data.</text>
</comment>
<feature type="compositionally biased region" description="Polar residues" evidence="1">
    <location>
        <begin position="206"/>
        <end position="220"/>
    </location>
</feature>
<keyword evidence="3" id="KW-1185">Reference proteome</keyword>
<feature type="region of interest" description="Disordered" evidence="1">
    <location>
        <begin position="341"/>
        <end position="374"/>
    </location>
</feature>
<feature type="region of interest" description="Disordered" evidence="1">
    <location>
        <begin position="386"/>
        <end position="430"/>
    </location>
</feature>
<dbReference type="Proteomes" id="UP000297299">
    <property type="component" value="Unassembled WGS sequence"/>
</dbReference>
<feature type="compositionally biased region" description="Polar residues" evidence="1">
    <location>
        <begin position="341"/>
        <end position="357"/>
    </location>
</feature>
<feature type="compositionally biased region" description="Low complexity" evidence="1">
    <location>
        <begin position="408"/>
        <end position="430"/>
    </location>
</feature>
<organism evidence="2 3">
    <name type="scientific">Botryotinia calthae</name>
    <dbReference type="NCBI Taxonomy" id="38488"/>
    <lineage>
        <taxon>Eukaryota</taxon>
        <taxon>Fungi</taxon>
        <taxon>Dikarya</taxon>
        <taxon>Ascomycota</taxon>
        <taxon>Pezizomycotina</taxon>
        <taxon>Leotiomycetes</taxon>
        <taxon>Helotiales</taxon>
        <taxon>Sclerotiniaceae</taxon>
        <taxon>Botryotinia</taxon>
    </lineage>
</organism>
<reference evidence="2 3" key="1">
    <citation type="submission" date="2017-11" db="EMBL/GenBank/DDBJ databases">
        <title>Comparative genomics of Botrytis spp.</title>
        <authorList>
            <person name="Valero-Jimenez C.A."/>
            <person name="Tapia P."/>
            <person name="Veloso J."/>
            <person name="Silva-Moreno E."/>
            <person name="Staats M."/>
            <person name="Valdes J.H."/>
            <person name="Van Kan J.A.L."/>
        </authorList>
    </citation>
    <scope>NUCLEOTIDE SEQUENCE [LARGE SCALE GENOMIC DNA]</scope>
    <source>
        <strain evidence="2 3">MUCL2830</strain>
    </source>
</reference>
<proteinExistence type="predicted"/>
<feature type="region of interest" description="Disordered" evidence="1">
    <location>
        <begin position="135"/>
        <end position="179"/>
    </location>
</feature>
<protein>
    <submittedName>
        <fullName evidence="2">Uncharacterized protein</fullName>
    </submittedName>
</protein>
<dbReference type="OrthoDB" id="5395975at2759"/>
<feature type="region of interest" description="Disordered" evidence="1">
    <location>
        <begin position="199"/>
        <end position="220"/>
    </location>
</feature>
<dbReference type="AlphaFoldDB" id="A0A4Y8CSM2"/>
<gene>
    <name evidence="2" type="ORF">BOTCAL_0372g00120</name>
</gene>
<evidence type="ECO:0000256" key="1">
    <source>
        <dbReference type="SAM" id="MobiDB-lite"/>
    </source>
</evidence>
<evidence type="ECO:0000313" key="2">
    <source>
        <dbReference type="EMBL" id="TEY43436.1"/>
    </source>
</evidence>
<evidence type="ECO:0000313" key="3">
    <source>
        <dbReference type="Proteomes" id="UP000297299"/>
    </source>
</evidence>
<feature type="compositionally biased region" description="Polar residues" evidence="1">
    <location>
        <begin position="135"/>
        <end position="152"/>
    </location>
</feature>
<dbReference type="EMBL" id="PHWZ01000371">
    <property type="protein sequence ID" value="TEY43436.1"/>
    <property type="molecule type" value="Genomic_DNA"/>
</dbReference>
<name>A0A4Y8CSM2_9HELO</name>
<feature type="region of interest" description="Disordered" evidence="1">
    <location>
        <begin position="248"/>
        <end position="269"/>
    </location>
</feature>
<accession>A0A4Y8CSM2</accession>